<dbReference type="PANTHER" id="PTHR33680:SF1">
    <property type="entry name" value="OS05G0489500 PROTEIN"/>
    <property type="match status" value="1"/>
</dbReference>
<comment type="caution">
    <text evidence="8">The sequence shown here is derived from an EMBL/GenBank/DDBJ whole genome shotgun (WGS) entry which is preliminary data.</text>
</comment>
<organism evidence="8 9">
    <name type="scientific">Coccomyxa viridis</name>
    <dbReference type="NCBI Taxonomy" id="1274662"/>
    <lineage>
        <taxon>Eukaryota</taxon>
        <taxon>Viridiplantae</taxon>
        <taxon>Chlorophyta</taxon>
        <taxon>core chlorophytes</taxon>
        <taxon>Trebouxiophyceae</taxon>
        <taxon>Trebouxiophyceae incertae sedis</taxon>
        <taxon>Coccomyxaceae</taxon>
        <taxon>Coccomyxa</taxon>
    </lineage>
</organism>
<evidence type="ECO:0000259" key="6">
    <source>
        <dbReference type="PROSITE" id="PS50158"/>
    </source>
</evidence>
<dbReference type="SUPFAM" id="SSF57756">
    <property type="entry name" value="Retrovirus zinc finger-like domains"/>
    <property type="match status" value="3"/>
</dbReference>
<feature type="domain" description="CCHC-type" evidence="6">
    <location>
        <begin position="296"/>
        <end position="311"/>
    </location>
</feature>
<dbReference type="Pfam" id="PF00098">
    <property type="entry name" value="zf-CCHC"/>
    <property type="match status" value="4"/>
</dbReference>
<protein>
    <submittedName>
        <fullName evidence="8">G5131 protein</fullName>
    </submittedName>
</protein>
<evidence type="ECO:0000256" key="1">
    <source>
        <dbReference type="ARBA" id="ARBA00022723"/>
    </source>
</evidence>
<evidence type="ECO:0000313" key="8">
    <source>
        <dbReference type="EMBL" id="CAL5222726.1"/>
    </source>
</evidence>
<dbReference type="PANTHER" id="PTHR33680">
    <property type="entry name" value="OS07G0190500 PROTEIN"/>
    <property type="match status" value="1"/>
</dbReference>
<proteinExistence type="predicted"/>
<dbReference type="PROSITE" id="PS50158">
    <property type="entry name" value="ZF_CCHC"/>
    <property type="match status" value="4"/>
</dbReference>
<feature type="domain" description="CCHC-type" evidence="6">
    <location>
        <begin position="379"/>
        <end position="394"/>
    </location>
</feature>
<dbReference type="EMBL" id="CAXHTA020000007">
    <property type="protein sequence ID" value="CAL5222726.1"/>
    <property type="molecule type" value="Genomic_DNA"/>
</dbReference>
<feature type="domain" description="CCHC-type" evidence="6">
    <location>
        <begin position="192"/>
        <end position="206"/>
    </location>
</feature>
<feature type="compositionally biased region" description="Low complexity" evidence="5">
    <location>
        <begin position="63"/>
        <end position="81"/>
    </location>
</feature>
<evidence type="ECO:0000256" key="4">
    <source>
        <dbReference type="PROSITE-ProRule" id="PRU00047"/>
    </source>
</evidence>
<feature type="domain" description="GRF-type" evidence="7">
    <location>
        <begin position="115"/>
        <end position="157"/>
    </location>
</feature>
<dbReference type="InterPro" id="IPR010666">
    <property type="entry name" value="Znf_GRF"/>
</dbReference>
<sequence>MAEADDIGVASRIRQRDEGQVAEQEPKRQRGTGVFADEDDDDEEEDDILGSMADNASRYERPASANAASSFSFAGEAAASGMYSTPRLPEAEHAAQQQDGDYPPPDEAEGPVVVCHCGLACNKLEAKTEKNLGRVFFRCPKDRDGGQCNFFEWEDQPGSGAQKSFSPQQQRGPPAGAGYTATPEGQGSRGTCFKCGQEGHWAADCPAQGSAGQYGAEGAGGGYQSGGGGYKAPGTYGNPGMTSPPKPGGPAGSGACFKCGQEGHWSRDCPQSTGGYGQGARQAEGASGTGRATDVCYKCQQSGHWAKDCPNQTSGGGYGGGSQGGGYGGNKSGPRTDYGGRGGGGYGYQGGSYGGSGSQGYGGGKFGGQGGGGGGSGECFKCGQSGHWASSCPSAGGGGGRQRKY</sequence>
<evidence type="ECO:0000313" key="9">
    <source>
        <dbReference type="Proteomes" id="UP001497392"/>
    </source>
</evidence>
<evidence type="ECO:0000256" key="3">
    <source>
        <dbReference type="ARBA" id="ARBA00022833"/>
    </source>
</evidence>
<dbReference type="SMART" id="SM00343">
    <property type="entry name" value="ZnF_C2HC"/>
    <property type="match status" value="4"/>
</dbReference>
<feature type="region of interest" description="Disordered" evidence="5">
    <location>
        <begin position="153"/>
        <end position="184"/>
    </location>
</feature>
<dbReference type="InterPro" id="IPR036875">
    <property type="entry name" value="Znf_CCHC_sf"/>
</dbReference>
<keyword evidence="2 4" id="KW-0863">Zinc-finger</keyword>
<dbReference type="PROSITE" id="PS51999">
    <property type="entry name" value="ZF_GRF"/>
    <property type="match status" value="1"/>
</dbReference>
<evidence type="ECO:0000259" key="7">
    <source>
        <dbReference type="PROSITE" id="PS51999"/>
    </source>
</evidence>
<dbReference type="Proteomes" id="UP001497392">
    <property type="component" value="Unassembled WGS sequence"/>
</dbReference>
<keyword evidence="3" id="KW-0862">Zinc</keyword>
<dbReference type="Pfam" id="PF06839">
    <property type="entry name" value="Zn_ribbon_GRF"/>
    <property type="match status" value="1"/>
</dbReference>
<dbReference type="InterPro" id="IPR001878">
    <property type="entry name" value="Znf_CCHC"/>
</dbReference>
<gene>
    <name evidence="8" type="primary">g5131</name>
    <name evidence="8" type="ORF">VP750_LOCUS4385</name>
</gene>
<evidence type="ECO:0000256" key="5">
    <source>
        <dbReference type="SAM" id="MobiDB-lite"/>
    </source>
</evidence>
<feature type="compositionally biased region" description="Basic and acidic residues" evidence="5">
    <location>
        <begin position="14"/>
        <end position="28"/>
    </location>
</feature>
<reference evidence="8 9" key="1">
    <citation type="submission" date="2024-06" db="EMBL/GenBank/DDBJ databases">
        <authorList>
            <person name="Kraege A."/>
            <person name="Thomma B."/>
        </authorList>
    </citation>
    <scope>NUCLEOTIDE SEQUENCE [LARGE SCALE GENOMIC DNA]</scope>
</reference>
<dbReference type="Gene3D" id="4.10.60.10">
    <property type="entry name" value="Zinc finger, CCHC-type"/>
    <property type="match status" value="4"/>
</dbReference>
<feature type="domain" description="CCHC-type" evidence="6">
    <location>
        <begin position="256"/>
        <end position="271"/>
    </location>
</feature>
<feature type="region of interest" description="Disordered" evidence="5">
    <location>
        <begin position="1"/>
        <end position="107"/>
    </location>
</feature>
<feature type="compositionally biased region" description="Polar residues" evidence="5">
    <location>
        <begin position="159"/>
        <end position="171"/>
    </location>
</feature>
<name>A0ABP1FUM2_9CHLO</name>
<feature type="compositionally biased region" description="Acidic residues" evidence="5">
    <location>
        <begin position="36"/>
        <end position="48"/>
    </location>
</feature>
<keyword evidence="1" id="KW-0479">Metal-binding</keyword>
<accession>A0ABP1FUM2</accession>
<keyword evidence="9" id="KW-1185">Reference proteome</keyword>
<evidence type="ECO:0000256" key="2">
    <source>
        <dbReference type="ARBA" id="ARBA00022771"/>
    </source>
</evidence>